<dbReference type="InterPro" id="IPR034660">
    <property type="entry name" value="DinB/YfiT-like"/>
</dbReference>
<evidence type="ECO:0000313" key="2">
    <source>
        <dbReference type="EMBL" id="CRK83603.1"/>
    </source>
</evidence>
<organism evidence="2 3">
    <name type="scientific">Neobacillus massiliamazoniensis</name>
    <dbReference type="NCBI Taxonomy" id="1499688"/>
    <lineage>
        <taxon>Bacteria</taxon>
        <taxon>Bacillati</taxon>
        <taxon>Bacillota</taxon>
        <taxon>Bacilli</taxon>
        <taxon>Bacillales</taxon>
        <taxon>Bacillaceae</taxon>
        <taxon>Neobacillus</taxon>
    </lineage>
</organism>
<gene>
    <name evidence="2" type="ORF">BN000_03575</name>
</gene>
<dbReference type="InterPro" id="IPR024775">
    <property type="entry name" value="DinB-like"/>
</dbReference>
<accession>A0A0U1P020</accession>
<dbReference type="OrthoDB" id="4295522at2"/>
<dbReference type="SUPFAM" id="SSF109854">
    <property type="entry name" value="DinB/YfiT-like putative metalloenzymes"/>
    <property type="match status" value="1"/>
</dbReference>
<feature type="domain" description="DinB-like" evidence="1">
    <location>
        <begin position="15"/>
        <end position="146"/>
    </location>
</feature>
<evidence type="ECO:0000313" key="3">
    <source>
        <dbReference type="Proteomes" id="UP000199087"/>
    </source>
</evidence>
<dbReference type="EMBL" id="CVRB01000003">
    <property type="protein sequence ID" value="CRK83603.1"/>
    <property type="molecule type" value="Genomic_DNA"/>
</dbReference>
<protein>
    <recommendedName>
        <fullName evidence="1">DinB-like domain-containing protein</fullName>
    </recommendedName>
</protein>
<dbReference type="RefSeq" id="WP_090636329.1">
    <property type="nucleotide sequence ID" value="NZ_CVRB01000003.1"/>
</dbReference>
<sequence length="156" mass="17852">MDKVFEQLHFFRGFTLSNIQKLKKEHADIQPVGFSNTLRWNYAHILTAYDGLVFQLSGKGSKLDPKYMELFSQGTRPSEWKIEAPSLEEITAELEKQGKLIIETFQNSLDEKLIQPKEIGGAFKLETVRDSIIFCIWHEGLHQGVINGLTRVVTTI</sequence>
<dbReference type="STRING" id="1499688.BN000_03575"/>
<reference evidence="3" key="1">
    <citation type="submission" date="2015-05" db="EMBL/GenBank/DDBJ databases">
        <authorList>
            <person name="Urmite Genomes"/>
        </authorList>
    </citation>
    <scope>NUCLEOTIDE SEQUENCE [LARGE SCALE GENOMIC DNA]</scope>
    <source>
        <strain evidence="3">LF1</strain>
    </source>
</reference>
<evidence type="ECO:0000259" key="1">
    <source>
        <dbReference type="Pfam" id="PF12867"/>
    </source>
</evidence>
<dbReference type="Proteomes" id="UP000199087">
    <property type="component" value="Unassembled WGS sequence"/>
</dbReference>
<dbReference type="Gene3D" id="1.20.120.450">
    <property type="entry name" value="dinb family like domain"/>
    <property type="match status" value="1"/>
</dbReference>
<keyword evidence="3" id="KW-1185">Reference proteome</keyword>
<proteinExistence type="predicted"/>
<dbReference type="Pfam" id="PF12867">
    <property type="entry name" value="DinB_2"/>
    <property type="match status" value="1"/>
</dbReference>
<dbReference type="AlphaFoldDB" id="A0A0U1P020"/>
<name>A0A0U1P020_9BACI</name>